<organism evidence="2 3">
    <name type="scientific">Anaerobium acetethylicum</name>
    <dbReference type="NCBI Taxonomy" id="1619234"/>
    <lineage>
        <taxon>Bacteria</taxon>
        <taxon>Bacillati</taxon>
        <taxon>Bacillota</taxon>
        <taxon>Clostridia</taxon>
        <taxon>Lachnospirales</taxon>
        <taxon>Lachnospiraceae</taxon>
        <taxon>Anaerobium</taxon>
    </lineage>
</organism>
<dbReference type="Proteomes" id="UP000199315">
    <property type="component" value="Unassembled WGS sequence"/>
</dbReference>
<gene>
    <name evidence="2" type="ORF">SAMN05421730_10584</name>
</gene>
<dbReference type="GO" id="GO:0006260">
    <property type="term" value="P:DNA replication"/>
    <property type="evidence" value="ECO:0007669"/>
    <property type="project" value="TreeGrafter"/>
</dbReference>
<dbReference type="GO" id="GO:0005524">
    <property type="term" value="F:ATP binding"/>
    <property type="evidence" value="ECO:0007669"/>
    <property type="project" value="InterPro"/>
</dbReference>
<dbReference type="InterPro" id="IPR002611">
    <property type="entry name" value="IstB_ATP-bd"/>
</dbReference>
<dbReference type="Pfam" id="PF01695">
    <property type="entry name" value="IstB_IS21"/>
    <property type="match status" value="1"/>
</dbReference>
<dbReference type="RefSeq" id="WP_091237028.1">
    <property type="nucleotide sequence ID" value="NZ_FMKA01000058.1"/>
</dbReference>
<dbReference type="SUPFAM" id="SSF52540">
    <property type="entry name" value="P-loop containing nucleoside triphosphate hydrolases"/>
    <property type="match status" value="1"/>
</dbReference>
<evidence type="ECO:0000313" key="3">
    <source>
        <dbReference type="Proteomes" id="UP000199315"/>
    </source>
</evidence>
<dbReference type="PIRSF" id="PIRSF003073">
    <property type="entry name" value="DNAC_TnpB_IstB"/>
    <property type="match status" value="1"/>
</dbReference>
<dbReference type="STRING" id="1619234.SAMN05421730_10584"/>
<dbReference type="Gene3D" id="3.40.50.300">
    <property type="entry name" value="P-loop containing nucleotide triphosphate hydrolases"/>
    <property type="match status" value="1"/>
</dbReference>
<protein>
    <submittedName>
        <fullName evidence="2">DNA replication protein DnaC</fullName>
    </submittedName>
</protein>
<name>A0A1D3TZ28_9FIRM</name>
<dbReference type="CDD" id="cd00009">
    <property type="entry name" value="AAA"/>
    <property type="match status" value="1"/>
</dbReference>
<keyword evidence="3" id="KW-1185">Reference proteome</keyword>
<proteinExistence type="predicted"/>
<feature type="domain" description="IstB-like ATP-binding" evidence="1">
    <location>
        <begin position="10"/>
        <end position="249"/>
    </location>
</feature>
<dbReference type="OrthoDB" id="9776217at2"/>
<reference evidence="2 3" key="1">
    <citation type="submission" date="2016-09" db="EMBL/GenBank/DDBJ databases">
        <authorList>
            <person name="Capua I."/>
            <person name="De Benedictis P."/>
            <person name="Joannis T."/>
            <person name="Lombin L.H."/>
            <person name="Cattoli G."/>
        </authorList>
    </citation>
    <scope>NUCLEOTIDE SEQUENCE [LARGE SCALE GENOMIC DNA]</scope>
    <source>
        <strain evidence="2 3">GluBS11</strain>
    </source>
</reference>
<dbReference type="AlphaFoldDB" id="A0A1D3TZ28"/>
<accession>A0A1D3TZ28</accession>
<dbReference type="PANTHER" id="PTHR30050">
    <property type="entry name" value="CHROMOSOMAL REPLICATION INITIATOR PROTEIN DNAA"/>
    <property type="match status" value="1"/>
</dbReference>
<evidence type="ECO:0000259" key="1">
    <source>
        <dbReference type="Pfam" id="PF01695"/>
    </source>
</evidence>
<evidence type="ECO:0000313" key="2">
    <source>
        <dbReference type="EMBL" id="SCP99770.1"/>
    </source>
</evidence>
<dbReference type="PANTHER" id="PTHR30050:SF4">
    <property type="entry name" value="ATP-BINDING PROTEIN RV3427C IN INSERTION SEQUENCE-RELATED"/>
    <property type="match status" value="1"/>
</dbReference>
<sequence>MIKQATINKMHDLRLACMASAFEDQCNSHAYDSIPFEDRVGMLVDRQWENMKNNTLLKLMKQAGFRYPNACMEDIEYLPDRNLDKSLLYELSTCRYITDSHHIILKGASGSGKTYISNALGVAACRSYIKVSYVRLPDLLNELAIAHAEGTFARTIKAYQKVRLLILDEFLLSPLTSEQCHDLLEIIESRSIRGSVIFCTQFETDGWLSRIGTDADATVAEAIIDRIRPNSYDIMINGNVSMRERHGLKSCQKAGGNHE</sequence>
<dbReference type="EMBL" id="FMKA01000058">
    <property type="protein sequence ID" value="SCP99770.1"/>
    <property type="molecule type" value="Genomic_DNA"/>
</dbReference>
<dbReference type="InterPro" id="IPR027417">
    <property type="entry name" value="P-loop_NTPase"/>
</dbReference>
<dbReference type="InterPro" id="IPR028350">
    <property type="entry name" value="DNAC/IstB-like"/>
</dbReference>